<dbReference type="GO" id="GO:0006633">
    <property type="term" value="P:fatty acid biosynthetic process"/>
    <property type="evidence" value="ECO:0007669"/>
    <property type="project" value="TreeGrafter"/>
</dbReference>
<accession>A0A2N9L3L0</accession>
<evidence type="ECO:0000313" key="3">
    <source>
        <dbReference type="EMBL" id="SPE17624.1"/>
    </source>
</evidence>
<reference evidence="4" key="1">
    <citation type="submission" date="2018-02" db="EMBL/GenBank/DDBJ databases">
        <authorList>
            <person name="Hausmann B."/>
        </authorList>
    </citation>
    <scope>NUCLEOTIDE SEQUENCE [LARGE SCALE GENOMIC DNA]</scope>
    <source>
        <strain evidence="4">Peat soil MAG SbA5</strain>
    </source>
</reference>
<dbReference type="PRINTS" id="PR00080">
    <property type="entry name" value="SDRFAMILY"/>
</dbReference>
<evidence type="ECO:0008006" key="5">
    <source>
        <dbReference type="Google" id="ProtNLM"/>
    </source>
</evidence>
<dbReference type="InterPro" id="IPR036291">
    <property type="entry name" value="NAD(P)-bd_dom_sf"/>
</dbReference>
<gene>
    <name evidence="3" type="ORF">SBA5_1080003</name>
</gene>
<evidence type="ECO:0000256" key="1">
    <source>
        <dbReference type="ARBA" id="ARBA00006484"/>
    </source>
</evidence>
<dbReference type="Pfam" id="PF13561">
    <property type="entry name" value="adh_short_C2"/>
    <property type="match status" value="1"/>
</dbReference>
<comment type="similarity">
    <text evidence="1">Belongs to the short-chain dehydrogenases/reductases (SDR) family.</text>
</comment>
<dbReference type="EMBL" id="OKRB01000011">
    <property type="protein sequence ID" value="SPE17624.1"/>
    <property type="molecule type" value="Genomic_DNA"/>
</dbReference>
<dbReference type="OrthoDB" id="9803333at2"/>
<dbReference type="Gene3D" id="3.40.50.720">
    <property type="entry name" value="NAD(P)-binding Rossmann-like Domain"/>
    <property type="match status" value="1"/>
</dbReference>
<dbReference type="FunFam" id="3.40.50.720:FF:000084">
    <property type="entry name" value="Short-chain dehydrogenase reductase"/>
    <property type="match status" value="1"/>
</dbReference>
<dbReference type="InterPro" id="IPR002347">
    <property type="entry name" value="SDR_fam"/>
</dbReference>
<proteinExistence type="inferred from homology"/>
<protein>
    <recommendedName>
        <fullName evidence="5">3-ketoacyl-ACP reductase</fullName>
    </recommendedName>
</protein>
<dbReference type="AlphaFoldDB" id="A0A2N9L3L0"/>
<dbReference type="GO" id="GO:0016616">
    <property type="term" value="F:oxidoreductase activity, acting on the CH-OH group of donors, NAD or NADP as acceptor"/>
    <property type="evidence" value="ECO:0007669"/>
    <property type="project" value="TreeGrafter"/>
</dbReference>
<organism evidence="3 4">
    <name type="scientific">Candidatus Sulfuritelmatomonas gaucii</name>
    <dbReference type="NCBI Taxonomy" id="2043161"/>
    <lineage>
        <taxon>Bacteria</taxon>
        <taxon>Pseudomonadati</taxon>
        <taxon>Acidobacteriota</taxon>
        <taxon>Terriglobia</taxon>
        <taxon>Terriglobales</taxon>
        <taxon>Acidobacteriaceae</taxon>
        <taxon>Candidatus Sulfuritelmatomonas</taxon>
    </lineage>
</organism>
<sequence>MNENSQIARLAAQHQKPVALVTGAMRGIGRACAIALARSGFDLALNDLESEETSRLAAELAAEIAADGAESILVPGDVSNLENHAKLLQSVLERWGRLDCLLNNAGIPAQRRGDLLDVTAESFDRCMAVNTRAVFFLSQAVARYMVSANASSAMHRSIINITSSNARAVSIARGEYCVSKAASSMTTRLFAARLAAHGIGVYEVRPGIIATDMTKPAKSQYDAIIGAHLVPAERWGYPEDVASTIVCMAEGRLRYTVGQAVTVDGGLTMPRF</sequence>
<dbReference type="GO" id="GO:0048038">
    <property type="term" value="F:quinone binding"/>
    <property type="evidence" value="ECO:0007669"/>
    <property type="project" value="TreeGrafter"/>
</dbReference>
<dbReference type="SUPFAM" id="SSF51735">
    <property type="entry name" value="NAD(P)-binding Rossmann-fold domains"/>
    <property type="match status" value="1"/>
</dbReference>
<dbReference type="PRINTS" id="PR00081">
    <property type="entry name" value="GDHRDH"/>
</dbReference>
<evidence type="ECO:0000256" key="2">
    <source>
        <dbReference type="ARBA" id="ARBA00023002"/>
    </source>
</evidence>
<dbReference type="PANTHER" id="PTHR42760">
    <property type="entry name" value="SHORT-CHAIN DEHYDROGENASES/REDUCTASES FAMILY MEMBER"/>
    <property type="match status" value="1"/>
</dbReference>
<dbReference type="PANTHER" id="PTHR42760:SF133">
    <property type="entry name" value="3-OXOACYL-[ACYL-CARRIER-PROTEIN] REDUCTASE"/>
    <property type="match status" value="1"/>
</dbReference>
<name>A0A2N9L3L0_9BACT</name>
<keyword evidence="2" id="KW-0560">Oxidoreductase</keyword>
<evidence type="ECO:0000313" key="4">
    <source>
        <dbReference type="Proteomes" id="UP000239735"/>
    </source>
</evidence>
<dbReference type="Proteomes" id="UP000239735">
    <property type="component" value="Unassembled WGS sequence"/>
</dbReference>
<dbReference type="NCBIfam" id="NF009386">
    <property type="entry name" value="PRK12745.1"/>
    <property type="match status" value="1"/>
</dbReference>